<evidence type="ECO:0000313" key="3">
    <source>
        <dbReference type="Proteomes" id="UP000023152"/>
    </source>
</evidence>
<name>X6MYW6_RETFI</name>
<keyword evidence="3" id="KW-1185">Reference proteome</keyword>
<comment type="caution">
    <text evidence="2">The sequence shown here is derived from an EMBL/GenBank/DDBJ whole genome shotgun (WGS) entry which is preliminary data.</text>
</comment>
<dbReference type="SUPFAM" id="SSF48317">
    <property type="entry name" value="Acid phosphatase/Vanadium-dependent haloperoxidase"/>
    <property type="match status" value="1"/>
</dbReference>
<accession>X6MYW6</accession>
<evidence type="ECO:0000313" key="2">
    <source>
        <dbReference type="EMBL" id="ETO18996.1"/>
    </source>
</evidence>
<feature type="region of interest" description="Disordered" evidence="1">
    <location>
        <begin position="1"/>
        <end position="23"/>
    </location>
</feature>
<proteinExistence type="predicted"/>
<feature type="compositionally biased region" description="Basic and acidic residues" evidence="1">
    <location>
        <begin position="50"/>
        <end position="66"/>
    </location>
</feature>
<feature type="compositionally biased region" description="Basic and acidic residues" evidence="1">
    <location>
        <begin position="1"/>
        <end position="10"/>
    </location>
</feature>
<dbReference type="InterPro" id="IPR036938">
    <property type="entry name" value="PAP2/HPO_sf"/>
</dbReference>
<gene>
    <name evidence="2" type="ORF">RFI_18244</name>
</gene>
<feature type="region of interest" description="Disordered" evidence="1">
    <location>
        <begin position="44"/>
        <end position="69"/>
    </location>
</feature>
<organism evidence="2 3">
    <name type="scientific">Reticulomyxa filosa</name>
    <dbReference type="NCBI Taxonomy" id="46433"/>
    <lineage>
        <taxon>Eukaryota</taxon>
        <taxon>Sar</taxon>
        <taxon>Rhizaria</taxon>
        <taxon>Retaria</taxon>
        <taxon>Foraminifera</taxon>
        <taxon>Monothalamids</taxon>
        <taxon>Reticulomyxidae</taxon>
        <taxon>Reticulomyxa</taxon>
    </lineage>
</organism>
<sequence length="186" mass="20758">MKIRIEHDNTVHGNASDGMESDHKNAEISAHPIEGHNLMNDKCYNNDNVNNHDHGHDHDHDKDNDPNKSNAYTYFGTSTGGGSSGSSFFPLSVLSRYDRIMSTRIHMLECGTLDYVFIPGAFIFGSKFMFVTILFSIVLVKISGFLFTGICCAITVSITQFGKSFTQRLRPDPVYVQKNCLIFAPN</sequence>
<dbReference type="Proteomes" id="UP000023152">
    <property type="component" value="Unassembled WGS sequence"/>
</dbReference>
<protein>
    <submittedName>
        <fullName evidence="2">Cation diffusion facilitator family transporter</fullName>
    </submittedName>
</protein>
<reference evidence="2 3" key="1">
    <citation type="journal article" date="2013" name="Curr. Biol.">
        <title>The Genome of the Foraminiferan Reticulomyxa filosa.</title>
        <authorList>
            <person name="Glockner G."/>
            <person name="Hulsmann N."/>
            <person name="Schleicher M."/>
            <person name="Noegel A.A."/>
            <person name="Eichinger L."/>
            <person name="Gallinger C."/>
            <person name="Pawlowski J."/>
            <person name="Sierra R."/>
            <person name="Euteneuer U."/>
            <person name="Pillet L."/>
            <person name="Moustafa A."/>
            <person name="Platzer M."/>
            <person name="Groth M."/>
            <person name="Szafranski K."/>
            <person name="Schliwa M."/>
        </authorList>
    </citation>
    <scope>NUCLEOTIDE SEQUENCE [LARGE SCALE GENOMIC DNA]</scope>
</reference>
<dbReference type="AlphaFoldDB" id="X6MYW6"/>
<dbReference type="EMBL" id="ASPP01014169">
    <property type="protein sequence ID" value="ETO18996.1"/>
    <property type="molecule type" value="Genomic_DNA"/>
</dbReference>
<evidence type="ECO:0000256" key="1">
    <source>
        <dbReference type="SAM" id="MobiDB-lite"/>
    </source>
</evidence>